<protein>
    <submittedName>
        <fullName evidence="3">Uncharacterized protein</fullName>
    </submittedName>
</protein>
<keyword evidence="1" id="KW-0175">Coiled coil</keyword>
<reference evidence="3" key="1">
    <citation type="submission" date="2018-02" db="EMBL/GenBank/DDBJ databases">
        <authorList>
            <person name="Cohen D.B."/>
            <person name="Kent A.D."/>
        </authorList>
    </citation>
    <scope>NUCLEOTIDE SEQUENCE</scope>
</reference>
<evidence type="ECO:0000256" key="2">
    <source>
        <dbReference type="SAM" id="MobiDB-lite"/>
    </source>
</evidence>
<feature type="region of interest" description="Disordered" evidence="2">
    <location>
        <begin position="205"/>
        <end position="256"/>
    </location>
</feature>
<feature type="coiled-coil region" evidence="1">
    <location>
        <begin position="401"/>
        <end position="428"/>
    </location>
</feature>
<dbReference type="AlphaFoldDB" id="A0A2N9G7V4"/>
<gene>
    <name evidence="3" type="ORF">FSB_LOCUS23524</name>
</gene>
<feature type="region of interest" description="Disordered" evidence="2">
    <location>
        <begin position="446"/>
        <end position="465"/>
    </location>
</feature>
<organism evidence="3">
    <name type="scientific">Fagus sylvatica</name>
    <name type="common">Beechnut</name>
    <dbReference type="NCBI Taxonomy" id="28930"/>
    <lineage>
        <taxon>Eukaryota</taxon>
        <taxon>Viridiplantae</taxon>
        <taxon>Streptophyta</taxon>
        <taxon>Embryophyta</taxon>
        <taxon>Tracheophyta</taxon>
        <taxon>Spermatophyta</taxon>
        <taxon>Magnoliopsida</taxon>
        <taxon>eudicotyledons</taxon>
        <taxon>Gunneridae</taxon>
        <taxon>Pentapetalae</taxon>
        <taxon>rosids</taxon>
        <taxon>fabids</taxon>
        <taxon>Fagales</taxon>
        <taxon>Fagaceae</taxon>
        <taxon>Fagus</taxon>
    </lineage>
</organism>
<evidence type="ECO:0000256" key="1">
    <source>
        <dbReference type="SAM" id="Coils"/>
    </source>
</evidence>
<feature type="compositionally biased region" description="Acidic residues" evidence="2">
    <location>
        <begin position="502"/>
        <end position="514"/>
    </location>
</feature>
<dbReference type="EMBL" id="OIVN01001589">
    <property type="protein sequence ID" value="SPC95642.1"/>
    <property type="molecule type" value="Genomic_DNA"/>
</dbReference>
<name>A0A2N9G7V4_FAGSY</name>
<feature type="region of interest" description="Disordered" evidence="2">
    <location>
        <begin position="484"/>
        <end position="514"/>
    </location>
</feature>
<accession>A0A2N9G7V4</accession>
<evidence type="ECO:0000313" key="3">
    <source>
        <dbReference type="EMBL" id="SPC95642.1"/>
    </source>
</evidence>
<sequence length="514" mass="56958">MYKLQSTSKKQYTLVARHWERKLVTGLPDSSKGRDEDFLVITGNWQNPLFSCPLILGIPDKDFTKKEVAFVERKAVEHLLKRPCFVDSAGRPRSASVLLDYVPTYNSFQKGPVVKDLRQIEVTVSRPGKDQEDIILAVPLTKKKGVHVPYLVTPLSDPHFVPSTQPTEIGLPIIRFPSLFDSTHQSGDDMPVQSRSIDIRTVLGTSVPQSSGTSSFPPPPGFSQGEDVMRKRKRGVEENDEDEGEQELPPTKPFKKNCDFLVDGRAEDEGYSVLKSGDVRGGQVANTVGRALLLPEDMKVWQEKRSKHMLENLKSDSMLAVQGIFEAGNRLLETECLLNLSLEENKRLKDFEKSASARIRAAECAHKSAEAGLMTADGQAIELKEKLDREYTTSSVLQVENSGLKDAINEARAEVQKAEDEAQSYYDQGFDEAANSLKHRPFGVVASEERDGEDVAEDTTVPGPHEVLKELELANDPEVAKDLGNLEADDQIPVVEVQEGKDDSDDETNVDVVG</sequence>
<proteinExistence type="predicted"/>